<dbReference type="InterPro" id="IPR001041">
    <property type="entry name" value="2Fe-2S_ferredoxin-type"/>
</dbReference>
<keyword evidence="6" id="KW-1185">Reference proteome</keyword>
<dbReference type="Proteomes" id="UP001494902">
    <property type="component" value="Unassembled WGS sequence"/>
</dbReference>
<dbReference type="PANTHER" id="PTHR45331:SF2">
    <property type="entry name" value="OXIDOREDUCTASE WITH IRON-SULFUR SUBUNIT"/>
    <property type="match status" value="1"/>
</dbReference>
<gene>
    <name evidence="5" type="ORF">WIS52_01710</name>
</gene>
<evidence type="ECO:0000256" key="1">
    <source>
        <dbReference type="ARBA" id="ARBA00022723"/>
    </source>
</evidence>
<evidence type="ECO:0000259" key="4">
    <source>
        <dbReference type="PROSITE" id="PS51085"/>
    </source>
</evidence>
<dbReference type="InterPro" id="IPR052914">
    <property type="entry name" value="Aldehyde_Oxdr_Iron-Sulfur"/>
</dbReference>
<dbReference type="InterPro" id="IPR006058">
    <property type="entry name" value="2Fe2S_fd_BS"/>
</dbReference>
<dbReference type="InterPro" id="IPR012675">
    <property type="entry name" value="Beta-grasp_dom_sf"/>
</dbReference>
<evidence type="ECO:0000313" key="5">
    <source>
        <dbReference type="EMBL" id="MEQ3549172.1"/>
    </source>
</evidence>
<organism evidence="5 6">
    <name type="scientific">Pseudonocardia nematodicida</name>
    <dbReference type="NCBI Taxonomy" id="1206997"/>
    <lineage>
        <taxon>Bacteria</taxon>
        <taxon>Bacillati</taxon>
        <taxon>Actinomycetota</taxon>
        <taxon>Actinomycetes</taxon>
        <taxon>Pseudonocardiales</taxon>
        <taxon>Pseudonocardiaceae</taxon>
        <taxon>Pseudonocardia</taxon>
    </lineage>
</organism>
<dbReference type="PANTHER" id="PTHR45331">
    <property type="entry name" value="OXIDOREDUCTASE, IRON-SULPHUR BINDING SUBUNIT-RELATED-RELATED"/>
    <property type="match status" value="1"/>
</dbReference>
<dbReference type="EMBL" id="JBEDNQ010000001">
    <property type="protein sequence ID" value="MEQ3549172.1"/>
    <property type="molecule type" value="Genomic_DNA"/>
</dbReference>
<evidence type="ECO:0000313" key="6">
    <source>
        <dbReference type="Proteomes" id="UP001494902"/>
    </source>
</evidence>
<dbReference type="PROSITE" id="PS00197">
    <property type="entry name" value="2FE2S_FER_1"/>
    <property type="match status" value="1"/>
</dbReference>
<dbReference type="Gene3D" id="1.10.150.120">
    <property type="entry name" value="[2Fe-2S]-binding domain"/>
    <property type="match status" value="1"/>
</dbReference>
<dbReference type="CDD" id="cd00207">
    <property type="entry name" value="fer2"/>
    <property type="match status" value="1"/>
</dbReference>
<dbReference type="SUPFAM" id="SSF54292">
    <property type="entry name" value="2Fe-2S ferredoxin-like"/>
    <property type="match status" value="1"/>
</dbReference>
<dbReference type="PROSITE" id="PS51085">
    <property type="entry name" value="2FE2S_FER_2"/>
    <property type="match status" value="1"/>
</dbReference>
<comment type="caution">
    <text evidence="5">The sequence shown here is derived from an EMBL/GenBank/DDBJ whole genome shotgun (WGS) entry which is preliminary data.</text>
</comment>
<proteinExistence type="predicted"/>
<dbReference type="RefSeq" id="WP_349296260.1">
    <property type="nucleotide sequence ID" value="NZ_JBEDNQ010000001.1"/>
</dbReference>
<feature type="domain" description="2Fe-2S ferredoxin-type" evidence="4">
    <location>
        <begin position="5"/>
        <end position="83"/>
    </location>
</feature>
<accession>A0ABV1K6E2</accession>
<dbReference type="Pfam" id="PF00111">
    <property type="entry name" value="Fer2"/>
    <property type="match status" value="1"/>
</dbReference>
<keyword evidence="2" id="KW-0560">Oxidoreductase</keyword>
<dbReference type="SUPFAM" id="SSF47741">
    <property type="entry name" value="CO dehydrogenase ISP C-domain like"/>
    <property type="match status" value="1"/>
</dbReference>
<keyword evidence="1" id="KW-0479">Metal-binding</keyword>
<dbReference type="InterPro" id="IPR002888">
    <property type="entry name" value="2Fe-2S-bd"/>
</dbReference>
<dbReference type="InterPro" id="IPR036010">
    <property type="entry name" value="2Fe-2S_ferredoxin-like_sf"/>
</dbReference>
<keyword evidence="3" id="KW-0408">Iron</keyword>
<name>A0ABV1K6E2_9PSEU</name>
<dbReference type="Gene3D" id="3.10.20.30">
    <property type="match status" value="1"/>
</dbReference>
<sequence length="161" mass="17145">MEFRTQVTVVPRVNGDPVRTTVSPRTTLLDWLREHRGLTGIKKGCNEGACGACTVLVDGLRMNGCLTLVAQCDGREITTVEGLSPPDGSLHPVQRAFAEHDAFQCGYCTPGQLLSAVGCIAEGHAGDEGTVREWMSGNICRCSAYPQITAAVLAAGEGERR</sequence>
<dbReference type="Pfam" id="PF01799">
    <property type="entry name" value="Fer2_2"/>
    <property type="match status" value="1"/>
</dbReference>
<evidence type="ECO:0000256" key="3">
    <source>
        <dbReference type="ARBA" id="ARBA00023004"/>
    </source>
</evidence>
<protein>
    <submittedName>
        <fullName evidence="5">(2Fe-2S)-binding protein</fullName>
    </submittedName>
</protein>
<reference evidence="5 6" key="1">
    <citation type="submission" date="2024-03" db="EMBL/GenBank/DDBJ databases">
        <title>Draft genome sequence of Pseudonocardia nematodicida JCM 31783.</title>
        <authorList>
            <person name="Butdee W."/>
            <person name="Duangmal K."/>
        </authorList>
    </citation>
    <scope>NUCLEOTIDE SEQUENCE [LARGE SCALE GENOMIC DNA]</scope>
    <source>
        <strain evidence="5 6">JCM 31783</strain>
    </source>
</reference>
<dbReference type="InterPro" id="IPR036884">
    <property type="entry name" value="2Fe-2S-bd_dom_sf"/>
</dbReference>
<evidence type="ECO:0000256" key="2">
    <source>
        <dbReference type="ARBA" id="ARBA00023002"/>
    </source>
</evidence>